<dbReference type="EMBL" id="CP110430">
    <property type="protein sequence ID" value="WAQ89177.1"/>
    <property type="molecule type" value="Genomic_DNA"/>
</dbReference>
<evidence type="ECO:0000259" key="2">
    <source>
        <dbReference type="Pfam" id="PF10373"/>
    </source>
</evidence>
<evidence type="ECO:0000313" key="4">
    <source>
        <dbReference type="EMBL" id="WAQ89177.1"/>
    </source>
</evidence>
<dbReference type="SUPFAM" id="SSF48452">
    <property type="entry name" value="TPR-like"/>
    <property type="match status" value="1"/>
</dbReference>
<organism evidence="4 5">
    <name type="scientific">Puccinia triticina</name>
    <dbReference type="NCBI Taxonomy" id="208348"/>
    <lineage>
        <taxon>Eukaryota</taxon>
        <taxon>Fungi</taxon>
        <taxon>Dikarya</taxon>
        <taxon>Basidiomycota</taxon>
        <taxon>Pucciniomycotina</taxon>
        <taxon>Pucciniomycetes</taxon>
        <taxon>Pucciniales</taxon>
        <taxon>Pucciniaceae</taxon>
        <taxon>Puccinia</taxon>
    </lineage>
</organism>
<gene>
    <name evidence="4" type="ORF">PtA15_10A601</name>
</gene>
<feature type="region of interest" description="Disordered" evidence="1">
    <location>
        <begin position="138"/>
        <end position="166"/>
    </location>
</feature>
<evidence type="ECO:0000259" key="3">
    <source>
        <dbReference type="Pfam" id="PF10374"/>
    </source>
</evidence>
<feature type="domain" description="DNA/RNA-binding" evidence="2">
    <location>
        <begin position="304"/>
        <end position="621"/>
    </location>
</feature>
<sequence length="951" mass="105452">MASRKPSLNQPKDCAETSRHPRRSRASKQGGPAKQDANESDLSSQPANIQQIKSLSSTLKQSLRNQEPWSATIEYQRQCLRQQYLALIFHSCETLKSDPAGRNSYSEEALNLLWLDTSYSLINIYRAKLSTMDQEIERPTHTGHKKSGPKNQKFQSDRSRGSLPNVGPVARRKLLQHFRSFLRTEDGFWKSLIYRLVNDHDIEAAKGCLKILKIFNNRPRNEEPRQSDPSDQEDSTNNNLSEFKDEGIPLVHKALICFGDLIRYGELYARTGGQTSPFSGPTNQSRDKAGKNLAVERDWSRPQDCYNQARLLIPTNGNPSNQLAVLSSYIPDVLSCAYHYYRALCIKRPFPTARQNLRSTFTKALAKATQADHSLHSPGPHELFPGDLKLNPDHLVSEIRSRFVVLHASLYTRAPNPFTECNVKLCREFANHLKDRLLPPELILKMIAICMAAAWYARVDAGSASTHPRNGDHIDSRSRPASHSYTTEVKAIVHFLQFSAALLTVAKDELSSIDESTAHADLSQSIPAVLRRILPAMRIISKWVLSGHFDHINRVKLRLARSKKLKLNSQLVTAEAEFWTQYHQAIELAKQHFPLDKLQALDDSSRLEEDLELAGFLPIEKAMKIHQSTSSKPFDQVALPPACGACHPNEEHLMRMADLQRDANQIDAKHYATQSNLAEPKNPSEIAIGPNEIENLQKTDFANSSSPSAPSKAAQNDPVNTIHGLSDEYGNWTDDEDPVELAMRAVVAQQMGNEQTSSSHNTLMLQTLNYSGDVTDDDEVDDDDEDVILYLTNPSGGAADRPESSGSTLEMSATLQFPSSLYQTPLDQVGTGMRTAADLLASMISTPMATPHHSHQPNAVVPPPVPAERWNPFSLAGQTTPGPPLRTSAVAHPPRHGGRVPSVSLPKPAEASPKINIWSTLPASSSSSPTEANMIMANDWPASTAFLGQLD</sequence>
<dbReference type="InterPro" id="IPR045153">
    <property type="entry name" value="Est1/Ebs1-like"/>
</dbReference>
<dbReference type="Pfam" id="PF10373">
    <property type="entry name" value="EST1_DNA_bind"/>
    <property type="match status" value="1"/>
</dbReference>
<evidence type="ECO:0000313" key="5">
    <source>
        <dbReference type="Proteomes" id="UP001164743"/>
    </source>
</evidence>
<dbReference type="InterPro" id="IPR011990">
    <property type="entry name" value="TPR-like_helical_dom_sf"/>
</dbReference>
<feature type="region of interest" description="Disordered" evidence="1">
    <location>
        <begin position="1"/>
        <end position="47"/>
    </location>
</feature>
<evidence type="ECO:0008006" key="6">
    <source>
        <dbReference type="Google" id="ProtNLM"/>
    </source>
</evidence>
<feature type="compositionally biased region" description="Basic and acidic residues" evidence="1">
    <location>
        <begin position="219"/>
        <end position="228"/>
    </location>
</feature>
<name>A0ABY7CYU9_9BASI</name>
<feature type="region of interest" description="Disordered" evidence="1">
    <location>
        <begin position="219"/>
        <end position="242"/>
    </location>
</feature>
<feature type="domain" description="Telomerase activating protein Est1-like N-terminal" evidence="3">
    <location>
        <begin position="109"/>
        <end position="268"/>
    </location>
</feature>
<accession>A0ABY7CYU9</accession>
<feature type="region of interest" description="Disordered" evidence="1">
    <location>
        <begin position="889"/>
        <end position="909"/>
    </location>
</feature>
<dbReference type="InterPro" id="IPR018834">
    <property type="entry name" value="DNA/RNA-bd_Est1-type"/>
</dbReference>
<protein>
    <recommendedName>
        <fullName evidence="6">DNA/RNA-binding domain-containing protein</fullName>
    </recommendedName>
</protein>
<keyword evidence="5" id="KW-1185">Reference proteome</keyword>
<feature type="compositionally biased region" description="Polar residues" evidence="1">
    <location>
        <begin position="1"/>
        <end position="10"/>
    </location>
</feature>
<evidence type="ECO:0000256" key="1">
    <source>
        <dbReference type="SAM" id="MobiDB-lite"/>
    </source>
</evidence>
<feature type="region of interest" description="Disordered" evidence="1">
    <location>
        <begin position="700"/>
        <end position="735"/>
    </location>
</feature>
<dbReference type="PANTHER" id="PTHR15696:SF36">
    <property type="entry name" value="NONSENSE-MEDIATED MRNA DECAY FACTOR"/>
    <property type="match status" value="1"/>
</dbReference>
<dbReference type="PANTHER" id="PTHR15696">
    <property type="entry name" value="SMG-7 SUPPRESSOR WITH MORPHOLOGICAL EFFECT ON GENITALIA PROTEIN 7"/>
    <property type="match status" value="1"/>
</dbReference>
<dbReference type="Gene3D" id="1.25.40.10">
    <property type="entry name" value="Tetratricopeptide repeat domain"/>
    <property type="match status" value="1"/>
</dbReference>
<dbReference type="Proteomes" id="UP001164743">
    <property type="component" value="Chromosome 10A"/>
</dbReference>
<feature type="compositionally biased region" description="Low complexity" evidence="1">
    <location>
        <begin position="702"/>
        <end position="714"/>
    </location>
</feature>
<reference evidence="4" key="1">
    <citation type="submission" date="2022-10" db="EMBL/GenBank/DDBJ databases">
        <title>Puccinia triticina Genome sequencing and assembly.</title>
        <authorList>
            <person name="Li C."/>
        </authorList>
    </citation>
    <scope>NUCLEOTIDE SEQUENCE</scope>
    <source>
        <strain evidence="4">Pt15</strain>
    </source>
</reference>
<dbReference type="Pfam" id="PF10374">
    <property type="entry name" value="EST1"/>
    <property type="match status" value="1"/>
</dbReference>
<dbReference type="GeneID" id="77801689"/>
<proteinExistence type="predicted"/>
<dbReference type="RefSeq" id="XP_053024732.1">
    <property type="nucleotide sequence ID" value="XM_053160794.1"/>
</dbReference>
<dbReference type="InterPro" id="IPR019458">
    <property type="entry name" value="Est1-like_N"/>
</dbReference>